<evidence type="ECO:0000259" key="1">
    <source>
        <dbReference type="SMART" id="SM00897"/>
    </source>
</evidence>
<accession>A0A1D7TIU6</accession>
<dbReference type="AlphaFoldDB" id="A0A1D7TIU6"/>
<evidence type="ECO:0000259" key="2">
    <source>
        <dbReference type="SMART" id="SM01204"/>
    </source>
</evidence>
<feature type="domain" description="FIST C-domain" evidence="2">
    <location>
        <begin position="201"/>
        <end position="343"/>
    </location>
</feature>
<evidence type="ECO:0000313" key="3">
    <source>
        <dbReference type="EMBL" id="AOO64939.1"/>
    </source>
</evidence>
<name>A0A1D7TIU6_9BACT</name>
<dbReference type="InterPro" id="IPR013702">
    <property type="entry name" value="FIST_domain_N"/>
</dbReference>
<dbReference type="Pfam" id="PF08495">
    <property type="entry name" value="FIST"/>
    <property type="match status" value="1"/>
</dbReference>
<dbReference type="PANTHER" id="PTHR40252:SF2">
    <property type="entry name" value="BLR0328 PROTEIN"/>
    <property type="match status" value="1"/>
</dbReference>
<dbReference type="Proteomes" id="UP000094609">
    <property type="component" value="Chromosome"/>
</dbReference>
<dbReference type="InterPro" id="IPR019494">
    <property type="entry name" value="FIST_C"/>
</dbReference>
<proteinExistence type="predicted"/>
<dbReference type="PATRIC" id="fig|1193502.14.peg.1176"/>
<dbReference type="EMBL" id="CP017111">
    <property type="protein sequence ID" value="AOO64939.1"/>
    <property type="molecule type" value="Genomic_DNA"/>
</dbReference>
<dbReference type="RefSeq" id="WP_084010754.1">
    <property type="nucleotide sequence ID" value="NZ_CP017111.1"/>
</dbReference>
<keyword evidence="4" id="KW-1185">Reference proteome</keyword>
<dbReference type="Pfam" id="PF10442">
    <property type="entry name" value="FIST_C"/>
    <property type="match status" value="1"/>
</dbReference>
<dbReference type="SMART" id="SM00897">
    <property type="entry name" value="FIST"/>
    <property type="match status" value="1"/>
</dbReference>
<organism evidence="3 4">
    <name type="scientific">Sulfurospirillum halorespirans DSM 13726</name>
    <dbReference type="NCBI Taxonomy" id="1193502"/>
    <lineage>
        <taxon>Bacteria</taxon>
        <taxon>Pseudomonadati</taxon>
        <taxon>Campylobacterota</taxon>
        <taxon>Epsilonproteobacteria</taxon>
        <taxon>Campylobacterales</taxon>
        <taxon>Sulfurospirillaceae</taxon>
        <taxon>Sulfurospirillum</taxon>
    </lineage>
</organism>
<dbReference type="KEGG" id="shal:SHALO_1159"/>
<dbReference type="STRING" id="1193502.SHALO_1159"/>
<gene>
    <name evidence="3" type="ORF">SHALO_1159</name>
</gene>
<evidence type="ECO:0000313" key="4">
    <source>
        <dbReference type="Proteomes" id="UP000094609"/>
    </source>
</evidence>
<dbReference type="SMART" id="SM01204">
    <property type="entry name" value="FIST_C"/>
    <property type="match status" value="1"/>
</dbReference>
<sequence length="360" mass="40092">MPLRKLLEHAMFECISFFERIEDLHVKLKKGTYVLLIAEETPFLEILQKEGVTFSGAIFPRVIFKGKTYAQGIIAAKLSATSSMQIIDMDNPQQLRTDPNTSAIFAIVDGFSTQIDDFLEEFYSLLPEKTKLIGGGAGKTNLIQEPVIFDTYRFYMNAAIIITSPHTIGVGVKHGWKPLLGPFIATSCKGNVLEKINYKDAFTLYKEAVEKDSDLRFDTTPFFKISQRYPLGIVRYNKDFLVREPVTTDGNTIVLVGKLDVNSVLSILKGEEGELIEAAKEAAEISRANMEEKTIQSALVVDCISRFFLLDTAFPKEVRAIASVYPSQTVLWGVLSLGEIANANQEGIEFYNNTCVVGTL</sequence>
<protein>
    <submittedName>
        <fullName evidence="3">Putative FIST domain-containing signal transduction protein</fullName>
    </submittedName>
</protein>
<reference evidence="4" key="1">
    <citation type="submission" date="2016-08" db="EMBL/GenBank/DDBJ databases">
        <title>Complete genome sequence of the organohalide-respiring Epsilonproteobacterium Sulfurospirillum halorespirans.</title>
        <authorList>
            <person name="Goris T."/>
            <person name="Zimmermann J."/>
            <person name="Schenz B."/>
            <person name="Lemos M."/>
            <person name="Hackermueller J."/>
            <person name="Diekert G."/>
        </authorList>
    </citation>
    <scope>NUCLEOTIDE SEQUENCE [LARGE SCALE GENOMIC DNA]</scope>
    <source>
        <strain>DSM 13726</strain>
        <strain evidence="4">PCE-M2</strain>
    </source>
</reference>
<feature type="domain" description="FIST" evidence="1">
    <location>
        <begin position="30"/>
        <end position="200"/>
    </location>
</feature>
<dbReference type="PANTHER" id="PTHR40252">
    <property type="entry name" value="BLR0328 PROTEIN"/>
    <property type="match status" value="1"/>
</dbReference>